<evidence type="ECO:0000313" key="2">
    <source>
        <dbReference type="EMBL" id="MDT0400717.1"/>
    </source>
</evidence>
<feature type="signal peptide" evidence="1">
    <location>
        <begin position="1"/>
        <end position="35"/>
    </location>
</feature>
<dbReference type="RefSeq" id="WP_311709153.1">
    <property type="nucleotide sequence ID" value="NZ_JAVRFB010000001.1"/>
</dbReference>
<evidence type="ECO:0000256" key="1">
    <source>
        <dbReference type="SAM" id="SignalP"/>
    </source>
</evidence>
<name>A0ABU2Q9L1_9ACTN</name>
<gene>
    <name evidence="2" type="ORF">RM528_02475</name>
</gene>
<comment type="caution">
    <text evidence="2">The sequence shown here is derived from an EMBL/GenBank/DDBJ whole genome shotgun (WGS) entry which is preliminary data.</text>
</comment>
<evidence type="ECO:0008006" key="4">
    <source>
        <dbReference type="Google" id="ProtNLM"/>
    </source>
</evidence>
<organism evidence="2 3">
    <name type="scientific">Streptomyces edwardsiae</name>
    <dbReference type="NCBI Taxonomy" id="3075527"/>
    <lineage>
        <taxon>Bacteria</taxon>
        <taxon>Bacillati</taxon>
        <taxon>Actinomycetota</taxon>
        <taxon>Actinomycetes</taxon>
        <taxon>Kitasatosporales</taxon>
        <taxon>Streptomycetaceae</taxon>
        <taxon>Streptomyces</taxon>
    </lineage>
</organism>
<sequence>MARHKAPRKPTARRTVTVLATAAATLGAGAAAASAADDRTLLGDARGSVGAVADLQPNPLAGTGVDPLDNGVGTQVADFAPVESRAFTGPVAQAPSVDSIPVAGRATDTLRR</sequence>
<dbReference type="EMBL" id="JAVRFB010000001">
    <property type="protein sequence ID" value="MDT0400717.1"/>
    <property type="molecule type" value="Genomic_DNA"/>
</dbReference>
<dbReference type="Proteomes" id="UP001180503">
    <property type="component" value="Unassembled WGS sequence"/>
</dbReference>
<keyword evidence="1" id="KW-0732">Signal</keyword>
<protein>
    <recommendedName>
        <fullName evidence="4">ATP-binding protein</fullName>
    </recommendedName>
</protein>
<accession>A0ABU2Q9L1</accession>
<reference evidence="3" key="1">
    <citation type="submission" date="2023-07" db="EMBL/GenBank/DDBJ databases">
        <title>30 novel species of actinomycetes from the DSMZ collection.</title>
        <authorList>
            <person name="Nouioui I."/>
        </authorList>
    </citation>
    <scope>NUCLEOTIDE SEQUENCE [LARGE SCALE GENOMIC DNA]</scope>
    <source>
        <strain evidence="3">DSM 41635</strain>
    </source>
</reference>
<feature type="chain" id="PRO_5045567382" description="ATP-binding protein" evidence="1">
    <location>
        <begin position="36"/>
        <end position="112"/>
    </location>
</feature>
<evidence type="ECO:0000313" key="3">
    <source>
        <dbReference type="Proteomes" id="UP001180503"/>
    </source>
</evidence>
<proteinExistence type="predicted"/>